<feature type="region of interest" description="Disordered" evidence="1">
    <location>
        <begin position="248"/>
        <end position="301"/>
    </location>
</feature>
<name>A0A821ZUX9_9BILA</name>
<evidence type="ECO:0008006" key="4">
    <source>
        <dbReference type="Google" id="ProtNLM"/>
    </source>
</evidence>
<proteinExistence type="predicted"/>
<reference evidence="2" key="1">
    <citation type="submission" date="2021-02" db="EMBL/GenBank/DDBJ databases">
        <authorList>
            <person name="Nowell W R."/>
        </authorList>
    </citation>
    <scope>NUCLEOTIDE SEQUENCE</scope>
</reference>
<accession>A0A821ZUX9</accession>
<feature type="compositionally biased region" description="Polar residues" evidence="1">
    <location>
        <begin position="282"/>
        <end position="301"/>
    </location>
</feature>
<sequence length="301" mass="33887">MSQSVLNRTPSYTSCYSAVAATVPVPTTNRHGSIESLLHGHSKSNPAHIRVLIRKNFESFAQAHISVTKGTIATALFARGPWLYIRLESNGGQTGYIPRIICSLYKNRIVSDEKKNHYQTNRHYHLSLSSTDSVSNKEDELDLTVLPIPNDAYYMYTYKQKKEQQMNRYLSHSSNVINDEPKSKEYSNKRSVQTNLIGRERRNTCTLVPPSINLSRDRRLTVNPINWPIQTTNCELVGIHQINDISTVNNNVTIPPPPPPQRDTDSSSTQDSGYSESASYFLVQQATSDTEQISTVTNTPK</sequence>
<evidence type="ECO:0000256" key="1">
    <source>
        <dbReference type="SAM" id="MobiDB-lite"/>
    </source>
</evidence>
<dbReference type="EMBL" id="CAJOBR010027632">
    <property type="protein sequence ID" value="CAF4977279.1"/>
    <property type="molecule type" value="Genomic_DNA"/>
</dbReference>
<comment type="caution">
    <text evidence="2">The sequence shown here is derived from an EMBL/GenBank/DDBJ whole genome shotgun (WGS) entry which is preliminary data.</text>
</comment>
<evidence type="ECO:0000313" key="2">
    <source>
        <dbReference type="EMBL" id="CAF4977279.1"/>
    </source>
</evidence>
<organism evidence="2 3">
    <name type="scientific">Rotaria socialis</name>
    <dbReference type="NCBI Taxonomy" id="392032"/>
    <lineage>
        <taxon>Eukaryota</taxon>
        <taxon>Metazoa</taxon>
        <taxon>Spiralia</taxon>
        <taxon>Gnathifera</taxon>
        <taxon>Rotifera</taxon>
        <taxon>Eurotatoria</taxon>
        <taxon>Bdelloidea</taxon>
        <taxon>Philodinida</taxon>
        <taxon>Philodinidae</taxon>
        <taxon>Rotaria</taxon>
    </lineage>
</organism>
<evidence type="ECO:0000313" key="3">
    <source>
        <dbReference type="Proteomes" id="UP000663848"/>
    </source>
</evidence>
<gene>
    <name evidence="2" type="ORF">QYT958_LOCUS35813</name>
</gene>
<feature type="non-terminal residue" evidence="2">
    <location>
        <position position="1"/>
    </location>
</feature>
<dbReference type="AlphaFoldDB" id="A0A821ZUX9"/>
<protein>
    <recommendedName>
        <fullName evidence="4">SH3 domain-containing protein</fullName>
    </recommendedName>
</protein>
<dbReference type="Proteomes" id="UP000663848">
    <property type="component" value="Unassembled WGS sequence"/>
</dbReference>
<feature type="compositionally biased region" description="Low complexity" evidence="1">
    <location>
        <begin position="266"/>
        <end position="277"/>
    </location>
</feature>